<dbReference type="Gene3D" id="3.40.50.300">
    <property type="entry name" value="P-loop containing nucleotide triphosphate hydrolases"/>
    <property type="match status" value="2"/>
</dbReference>
<sequence>MAVLTASALDKDMVGEPLFRGVSFKLERRDRMTIAGRNGAGKTTLLRMLSGQTSIDGGELALEKGARVTLHDQRPPRERDISLRDYVLSGCTEPLELEAELRRLEQAMASGDEKAMERYSDVTARFEAAGGWMWRERATGYVYGLGFREEQFDRPLSSFSGGELTRGSLARALAASPDLLLLDEPTNHLDIESLEWLEETLVGLDAAIVLVAHDRWFLESVGTCVLELEAGRSRYFKGTWHAWRREQAARELALGRAIAKQEAEIERMEQFVERFRAKATKARQAQSRVKALDKLETGRIRRDPRDEREMGFQFKKPERSGRVIFELEAGRLEVGDPQAPRTLLHEAELWLERGEHVSLVGSNGTGKTTLIKALAGTHPFAEGKLRTGHNVQVGYLSQHGEELEFGGARTVLEAAVKRTGLTPNEARSLLGRFLFPGEDAEKPLDGLSGGERKRLGLAVLVSSGANVLILDEPTNHLDLESREALEDALQAFPGAVLLVTHDRALLDAVGTRTVAVEDHTLHSYIGGWPEYARVREERRAAGLEPAPPPPPRAIGEASAPTHEPAAAATPREPAPAPKAEPQAAAKGPSKNRRREQTRLEAAIEQAEAQLAAVEDELAGPEAWATKYESAKSQARHTAAKRAVEEAYAALEAFEEAAPTLAGA</sequence>
<evidence type="ECO:0000256" key="2">
    <source>
        <dbReference type="ARBA" id="ARBA00022840"/>
    </source>
</evidence>
<feature type="domain" description="ABC transporter" evidence="4">
    <location>
        <begin position="327"/>
        <end position="543"/>
    </location>
</feature>
<keyword evidence="2" id="KW-0067">ATP-binding</keyword>
<dbReference type="Pfam" id="PF12848">
    <property type="entry name" value="ABC_tran_Xtn"/>
    <property type="match status" value="1"/>
</dbReference>
<gene>
    <name evidence="5" type="ORF">UFOPK3674_00487</name>
</gene>
<dbReference type="PANTHER" id="PTHR42855:SF2">
    <property type="entry name" value="DRUG RESISTANCE ABC TRANSPORTER,ATP-BINDING PROTEIN"/>
    <property type="match status" value="1"/>
</dbReference>
<dbReference type="GO" id="GO:0005524">
    <property type="term" value="F:ATP binding"/>
    <property type="evidence" value="ECO:0007669"/>
    <property type="project" value="UniProtKB-KW"/>
</dbReference>
<dbReference type="InterPro" id="IPR037118">
    <property type="entry name" value="Val-tRNA_synth_C_sf"/>
</dbReference>
<dbReference type="EMBL" id="CAFBMX010000002">
    <property type="protein sequence ID" value="CAB4919976.1"/>
    <property type="molecule type" value="Genomic_DNA"/>
</dbReference>
<dbReference type="GO" id="GO:0016887">
    <property type="term" value="F:ATP hydrolysis activity"/>
    <property type="evidence" value="ECO:0007669"/>
    <property type="project" value="InterPro"/>
</dbReference>
<organism evidence="5">
    <name type="scientific">freshwater metagenome</name>
    <dbReference type="NCBI Taxonomy" id="449393"/>
    <lineage>
        <taxon>unclassified sequences</taxon>
        <taxon>metagenomes</taxon>
        <taxon>ecological metagenomes</taxon>
    </lineage>
</organism>
<dbReference type="AlphaFoldDB" id="A0A6J7HNI7"/>
<accession>A0A6J7HNI7</accession>
<reference evidence="5" key="1">
    <citation type="submission" date="2020-05" db="EMBL/GenBank/DDBJ databases">
        <authorList>
            <person name="Chiriac C."/>
            <person name="Salcher M."/>
            <person name="Ghai R."/>
            <person name="Kavagutti S V."/>
        </authorList>
    </citation>
    <scope>NUCLEOTIDE SEQUENCE</scope>
</reference>
<feature type="domain" description="ABC transporter" evidence="4">
    <location>
        <begin position="4"/>
        <end position="255"/>
    </location>
</feature>
<dbReference type="InterPro" id="IPR017871">
    <property type="entry name" value="ABC_transporter-like_CS"/>
</dbReference>
<dbReference type="InterPro" id="IPR003439">
    <property type="entry name" value="ABC_transporter-like_ATP-bd"/>
</dbReference>
<evidence type="ECO:0000313" key="5">
    <source>
        <dbReference type="EMBL" id="CAB4919976.1"/>
    </source>
</evidence>
<feature type="region of interest" description="Disordered" evidence="3">
    <location>
        <begin position="539"/>
        <end position="596"/>
    </location>
</feature>
<feature type="compositionally biased region" description="Low complexity" evidence="3">
    <location>
        <begin position="553"/>
        <end position="571"/>
    </location>
</feature>
<dbReference type="FunFam" id="3.40.50.300:FF:000011">
    <property type="entry name" value="Putative ABC transporter ATP-binding component"/>
    <property type="match status" value="1"/>
</dbReference>
<evidence type="ECO:0000256" key="1">
    <source>
        <dbReference type="ARBA" id="ARBA00022741"/>
    </source>
</evidence>
<dbReference type="SUPFAM" id="SSF52540">
    <property type="entry name" value="P-loop containing nucleoside triphosphate hydrolases"/>
    <property type="match status" value="2"/>
</dbReference>
<dbReference type="Pfam" id="PF00005">
    <property type="entry name" value="ABC_tran"/>
    <property type="match status" value="2"/>
</dbReference>
<dbReference type="PANTHER" id="PTHR42855">
    <property type="entry name" value="ABC TRANSPORTER ATP-BINDING SUBUNIT"/>
    <property type="match status" value="1"/>
</dbReference>
<dbReference type="PROSITE" id="PS50893">
    <property type="entry name" value="ABC_TRANSPORTER_2"/>
    <property type="match status" value="2"/>
</dbReference>
<evidence type="ECO:0000256" key="3">
    <source>
        <dbReference type="SAM" id="MobiDB-lite"/>
    </source>
</evidence>
<dbReference type="SMART" id="SM00382">
    <property type="entry name" value="AAA"/>
    <property type="match status" value="2"/>
</dbReference>
<dbReference type="CDD" id="cd03221">
    <property type="entry name" value="ABCF_EF-3"/>
    <property type="match status" value="2"/>
</dbReference>
<protein>
    <submittedName>
        <fullName evidence="5">Unannotated protein</fullName>
    </submittedName>
</protein>
<keyword evidence="1" id="KW-0547">Nucleotide-binding</keyword>
<dbReference type="Gene3D" id="1.10.287.380">
    <property type="entry name" value="Valyl-tRNA synthetase, C-terminal domain"/>
    <property type="match status" value="1"/>
</dbReference>
<dbReference type="InterPro" id="IPR032781">
    <property type="entry name" value="ABC_tran_Xtn"/>
</dbReference>
<dbReference type="InterPro" id="IPR051309">
    <property type="entry name" value="ABCF_ATPase"/>
</dbReference>
<name>A0A6J7HNI7_9ZZZZ</name>
<dbReference type="InterPro" id="IPR027417">
    <property type="entry name" value="P-loop_NTPase"/>
</dbReference>
<dbReference type="PROSITE" id="PS00211">
    <property type="entry name" value="ABC_TRANSPORTER_1"/>
    <property type="match status" value="1"/>
</dbReference>
<dbReference type="InterPro" id="IPR003593">
    <property type="entry name" value="AAA+_ATPase"/>
</dbReference>
<evidence type="ECO:0000259" key="4">
    <source>
        <dbReference type="PROSITE" id="PS50893"/>
    </source>
</evidence>
<proteinExistence type="predicted"/>